<accession>A0ABT2GNE6</accession>
<dbReference type="Pfam" id="PF01872">
    <property type="entry name" value="RibD_C"/>
    <property type="match status" value="1"/>
</dbReference>
<keyword evidence="3" id="KW-1185">Reference proteome</keyword>
<comment type="caution">
    <text evidence="2">The sequence shown here is derived from an EMBL/GenBank/DDBJ whole genome shotgun (WGS) entry which is preliminary data.</text>
</comment>
<dbReference type="InterPro" id="IPR024072">
    <property type="entry name" value="DHFR-like_dom_sf"/>
</dbReference>
<dbReference type="InterPro" id="IPR050765">
    <property type="entry name" value="Riboflavin_Biosynth_HTPR"/>
</dbReference>
<gene>
    <name evidence="2" type="ORF">N1027_06320</name>
</gene>
<proteinExistence type="predicted"/>
<evidence type="ECO:0000259" key="1">
    <source>
        <dbReference type="Pfam" id="PF01872"/>
    </source>
</evidence>
<name>A0ABT2GNE6_9MICO</name>
<feature type="domain" description="Bacterial bifunctional deaminase-reductase C-terminal" evidence="1">
    <location>
        <begin position="4"/>
        <end position="183"/>
    </location>
</feature>
<evidence type="ECO:0000313" key="2">
    <source>
        <dbReference type="EMBL" id="MCS5717748.1"/>
    </source>
</evidence>
<dbReference type="PANTHER" id="PTHR38011">
    <property type="entry name" value="DIHYDROFOLATE REDUCTASE FAMILY PROTEIN (AFU_ORTHOLOGUE AFUA_8G06820)"/>
    <property type="match status" value="1"/>
</dbReference>
<reference evidence="2" key="1">
    <citation type="submission" date="2022-08" db="EMBL/GenBank/DDBJ databases">
        <authorList>
            <person name="Deng Y."/>
            <person name="Han X.-F."/>
            <person name="Zhang Y.-Q."/>
        </authorList>
    </citation>
    <scope>NUCLEOTIDE SEQUENCE</scope>
    <source>
        <strain evidence="2">CPCC 205763</strain>
    </source>
</reference>
<sequence length="193" mass="21332">MRELVYYVAVSLDGFIAGPNGEFDSFLAEGDHMDVINERFADTIPTDFADALHIPQSRSMFDTVLMGWNTYAVGLPFGVESPYRHLRQIVFTRGRNATGESLEVSRDDPAEVVRRLKQEVGASIWLCGGGALAATLADEIDRLVLKRNPVLFGTGIPLFGERPYRPERFDEVATTAFESGVVLSEYRRAPSAG</sequence>
<dbReference type="InterPro" id="IPR002734">
    <property type="entry name" value="RibDG_C"/>
</dbReference>
<dbReference type="EMBL" id="JANLCM010000001">
    <property type="protein sequence ID" value="MCS5717748.1"/>
    <property type="molecule type" value="Genomic_DNA"/>
</dbReference>
<protein>
    <submittedName>
        <fullName evidence="2">Dihydrofolate reductase family protein</fullName>
    </submittedName>
</protein>
<dbReference type="Proteomes" id="UP001165584">
    <property type="component" value="Unassembled WGS sequence"/>
</dbReference>
<dbReference type="Gene3D" id="3.40.430.10">
    <property type="entry name" value="Dihydrofolate Reductase, subunit A"/>
    <property type="match status" value="1"/>
</dbReference>
<organism evidence="2 3">
    <name type="scientific">Herbiconiux aconitum</name>
    <dbReference type="NCBI Taxonomy" id="2970913"/>
    <lineage>
        <taxon>Bacteria</taxon>
        <taxon>Bacillati</taxon>
        <taxon>Actinomycetota</taxon>
        <taxon>Actinomycetes</taxon>
        <taxon>Micrococcales</taxon>
        <taxon>Microbacteriaceae</taxon>
        <taxon>Herbiconiux</taxon>
    </lineage>
</organism>
<dbReference type="PANTHER" id="PTHR38011:SF11">
    <property type="entry name" value="2,5-DIAMINO-6-RIBOSYLAMINO-4(3H)-PYRIMIDINONE 5'-PHOSPHATE REDUCTASE"/>
    <property type="match status" value="1"/>
</dbReference>
<dbReference type="SUPFAM" id="SSF53597">
    <property type="entry name" value="Dihydrofolate reductase-like"/>
    <property type="match status" value="1"/>
</dbReference>
<evidence type="ECO:0000313" key="3">
    <source>
        <dbReference type="Proteomes" id="UP001165584"/>
    </source>
</evidence>